<dbReference type="EMBL" id="JAWDGP010003792">
    <property type="protein sequence ID" value="KAK3770659.1"/>
    <property type="molecule type" value="Genomic_DNA"/>
</dbReference>
<proteinExistence type="predicted"/>
<keyword evidence="2" id="KW-1185">Reference proteome</keyword>
<name>A0AAE0ZJP3_9GAST</name>
<gene>
    <name evidence="1" type="ORF">RRG08_037852</name>
</gene>
<accession>A0AAE0ZJP3</accession>
<sequence length="57" mass="6007">MAVCGSSLHLWGGFERQDGLVEADGGSMFVPSITPWLSGTREILLTLISAGSALQRS</sequence>
<dbReference type="Proteomes" id="UP001283361">
    <property type="component" value="Unassembled WGS sequence"/>
</dbReference>
<dbReference type="AlphaFoldDB" id="A0AAE0ZJP3"/>
<protein>
    <submittedName>
        <fullName evidence="1">Uncharacterized protein</fullName>
    </submittedName>
</protein>
<comment type="caution">
    <text evidence="1">The sequence shown here is derived from an EMBL/GenBank/DDBJ whole genome shotgun (WGS) entry which is preliminary data.</text>
</comment>
<evidence type="ECO:0000313" key="2">
    <source>
        <dbReference type="Proteomes" id="UP001283361"/>
    </source>
</evidence>
<organism evidence="1 2">
    <name type="scientific">Elysia crispata</name>
    <name type="common">lettuce slug</name>
    <dbReference type="NCBI Taxonomy" id="231223"/>
    <lineage>
        <taxon>Eukaryota</taxon>
        <taxon>Metazoa</taxon>
        <taxon>Spiralia</taxon>
        <taxon>Lophotrochozoa</taxon>
        <taxon>Mollusca</taxon>
        <taxon>Gastropoda</taxon>
        <taxon>Heterobranchia</taxon>
        <taxon>Euthyneura</taxon>
        <taxon>Panpulmonata</taxon>
        <taxon>Sacoglossa</taxon>
        <taxon>Placobranchoidea</taxon>
        <taxon>Plakobranchidae</taxon>
        <taxon>Elysia</taxon>
    </lineage>
</organism>
<evidence type="ECO:0000313" key="1">
    <source>
        <dbReference type="EMBL" id="KAK3770659.1"/>
    </source>
</evidence>
<reference evidence="1" key="1">
    <citation type="journal article" date="2023" name="G3 (Bethesda)">
        <title>A reference genome for the long-term kleptoplast-retaining sea slug Elysia crispata morphotype clarki.</title>
        <authorList>
            <person name="Eastman K.E."/>
            <person name="Pendleton A.L."/>
            <person name="Shaikh M.A."/>
            <person name="Suttiyut T."/>
            <person name="Ogas R."/>
            <person name="Tomko P."/>
            <person name="Gavelis G."/>
            <person name="Widhalm J.R."/>
            <person name="Wisecaver J.H."/>
        </authorList>
    </citation>
    <scope>NUCLEOTIDE SEQUENCE</scope>
    <source>
        <strain evidence="1">ECLA1</strain>
    </source>
</reference>